<evidence type="ECO:0000256" key="1">
    <source>
        <dbReference type="SAM" id="MobiDB-lite"/>
    </source>
</evidence>
<organism evidence="2 3">
    <name type="scientific">Paraconiothyrium brasiliense</name>
    <dbReference type="NCBI Taxonomy" id="300254"/>
    <lineage>
        <taxon>Eukaryota</taxon>
        <taxon>Fungi</taxon>
        <taxon>Dikarya</taxon>
        <taxon>Ascomycota</taxon>
        <taxon>Pezizomycotina</taxon>
        <taxon>Dothideomycetes</taxon>
        <taxon>Pleosporomycetidae</taxon>
        <taxon>Pleosporales</taxon>
        <taxon>Massarineae</taxon>
        <taxon>Didymosphaeriaceae</taxon>
        <taxon>Paraconiothyrium</taxon>
    </lineage>
</organism>
<reference evidence="2 3" key="1">
    <citation type="submission" date="2024-02" db="EMBL/GenBank/DDBJ databases">
        <title>De novo assembly and annotation of 12 fungi associated with fruit tree decline syndrome in Ontario, Canada.</title>
        <authorList>
            <person name="Sulman M."/>
            <person name="Ellouze W."/>
            <person name="Ilyukhin E."/>
        </authorList>
    </citation>
    <scope>NUCLEOTIDE SEQUENCE [LARGE SCALE GENOMIC DNA]</scope>
    <source>
        <strain evidence="2 3">M42-189</strain>
    </source>
</reference>
<feature type="region of interest" description="Disordered" evidence="1">
    <location>
        <begin position="18"/>
        <end position="45"/>
    </location>
</feature>
<dbReference type="Proteomes" id="UP001521785">
    <property type="component" value="Unassembled WGS sequence"/>
</dbReference>
<keyword evidence="3" id="KW-1185">Reference proteome</keyword>
<gene>
    <name evidence="2" type="ORF">SLS60_007870</name>
</gene>
<dbReference type="EMBL" id="JAKJXO020000011">
    <property type="protein sequence ID" value="KAL1598729.1"/>
    <property type="molecule type" value="Genomic_DNA"/>
</dbReference>
<evidence type="ECO:0000313" key="3">
    <source>
        <dbReference type="Proteomes" id="UP001521785"/>
    </source>
</evidence>
<protein>
    <submittedName>
        <fullName evidence="2">Uncharacterized protein</fullName>
    </submittedName>
</protein>
<comment type="caution">
    <text evidence="2">The sequence shown here is derived from an EMBL/GenBank/DDBJ whole genome shotgun (WGS) entry which is preliminary data.</text>
</comment>
<sequence>MPSGLSVDKGISGTAKLLTKFRSDSPANPSDNKGDNKGDPWGWTQKFKKYKSDHGKIGGTRYDITNMSRKERAGYAFDKKDPLQAFSAKDIKEGNLDIQ</sequence>
<accession>A0ABR3R2R8</accession>
<proteinExistence type="predicted"/>
<name>A0ABR3R2R8_9PLEO</name>
<evidence type="ECO:0000313" key="2">
    <source>
        <dbReference type="EMBL" id="KAL1598729.1"/>
    </source>
</evidence>